<dbReference type="Proteomes" id="UP000229371">
    <property type="component" value="Unassembled WGS sequence"/>
</dbReference>
<dbReference type="GO" id="GO:0006508">
    <property type="term" value="P:proteolysis"/>
    <property type="evidence" value="ECO:0007669"/>
    <property type="project" value="InterPro"/>
</dbReference>
<dbReference type="GO" id="GO:0046872">
    <property type="term" value="F:metal ion binding"/>
    <property type="evidence" value="ECO:0007669"/>
    <property type="project" value="InterPro"/>
</dbReference>
<feature type="domain" description="Peptidase M16 N-terminal" evidence="3">
    <location>
        <begin position="14"/>
        <end position="154"/>
    </location>
</feature>
<evidence type="ECO:0000259" key="3">
    <source>
        <dbReference type="Pfam" id="PF00675"/>
    </source>
</evidence>
<reference evidence="6" key="1">
    <citation type="submission" date="2017-09" db="EMBL/GenBank/DDBJ databases">
        <title>Depth-based differentiation of microbial function through sediment-hosted aquifers and enrichment of novel symbionts in the deep terrestrial subsurface.</title>
        <authorList>
            <person name="Probst A.J."/>
            <person name="Ladd B."/>
            <person name="Jarett J.K."/>
            <person name="Geller-Mcgrath D.E."/>
            <person name="Sieber C.M.K."/>
            <person name="Emerson J.B."/>
            <person name="Anantharaman K."/>
            <person name="Thomas B.C."/>
            <person name="Malmstrom R."/>
            <person name="Stieglmeier M."/>
            <person name="Klingl A."/>
            <person name="Woyke T."/>
            <person name="Ryan C.M."/>
            <person name="Banfield J.F."/>
        </authorList>
    </citation>
    <scope>NUCLEOTIDE SEQUENCE [LARGE SCALE GENOMIC DNA]</scope>
</reference>
<dbReference type="PROSITE" id="PS00143">
    <property type="entry name" value="INSULINASE"/>
    <property type="match status" value="1"/>
</dbReference>
<feature type="domain" description="Peptidase M16 C-terminal" evidence="4">
    <location>
        <begin position="167"/>
        <end position="341"/>
    </location>
</feature>
<organism evidence="5 6">
    <name type="scientific">bacterium (Candidatus Gribaldobacteria) CG_4_10_14_0_8_um_filter_33_9</name>
    <dbReference type="NCBI Taxonomy" id="2014266"/>
    <lineage>
        <taxon>Bacteria</taxon>
        <taxon>Candidatus Gribaldobacteria</taxon>
    </lineage>
</organism>
<evidence type="ECO:0000259" key="4">
    <source>
        <dbReference type="Pfam" id="PF05193"/>
    </source>
</evidence>
<dbReference type="InterPro" id="IPR011765">
    <property type="entry name" value="Pept_M16_N"/>
</dbReference>
<sequence length="421" mass="47993">MYKKTILKNGLRIITAPMKNTEAVTVLVLVGAGSKYETKKINGISHFLEHMFFKGTKKRPDKIATIEPLDRIGGIYNAFTGEECTGYYAKVNSKHLDIVLDWVSDIYLNSKLEEKEIEKEKRVIVEEINMNLDSPMDYVHDLWQKLLYGNQPAGWLILGEKEIILKLKRKDFLNYQKNHYSAKNTVICLAGNINPEFSIKKIKKYFKTINTSPLKEKLKVIEKQDQPKFLVHFKKTDQTHLCLGARGYNFFHPQKYVQDILAVILGGMMSSRLWISVREEKGLAYYISTASDNTTDTGCLVTCAGINTKRTEEAIGIVLKEYKKISEKKVSETELQKAKDNIKGKMALGLESSNSQASFYGTQELLENKILLPKKIYAKIDKITSNDVLMAAKDIFQPKNLNLALLGPHKDDKIFKKLLIL</sequence>
<dbReference type="SUPFAM" id="SSF63411">
    <property type="entry name" value="LuxS/MPP-like metallohydrolase"/>
    <property type="match status" value="2"/>
</dbReference>
<dbReference type="InterPro" id="IPR011249">
    <property type="entry name" value="Metalloenz_LuxS/M16"/>
</dbReference>
<dbReference type="AlphaFoldDB" id="A0A2M7RP92"/>
<gene>
    <name evidence="5" type="ORF">COY61_00915</name>
</gene>
<dbReference type="Pfam" id="PF05193">
    <property type="entry name" value="Peptidase_M16_C"/>
    <property type="match status" value="1"/>
</dbReference>
<dbReference type="PANTHER" id="PTHR11851:SF49">
    <property type="entry name" value="MITOCHONDRIAL-PROCESSING PEPTIDASE SUBUNIT ALPHA"/>
    <property type="match status" value="1"/>
</dbReference>
<dbReference type="Gene3D" id="3.30.830.10">
    <property type="entry name" value="Metalloenzyme, LuxS/M16 peptidase-like"/>
    <property type="match status" value="2"/>
</dbReference>
<comment type="caution">
    <text evidence="5">The sequence shown here is derived from an EMBL/GenBank/DDBJ whole genome shotgun (WGS) entry which is preliminary data.</text>
</comment>
<dbReference type="InterPro" id="IPR001431">
    <property type="entry name" value="Pept_M16_Zn_BS"/>
</dbReference>
<dbReference type="InterPro" id="IPR007863">
    <property type="entry name" value="Peptidase_M16_C"/>
</dbReference>
<comment type="similarity">
    <text evidence="1 2">Belongs to the peptidase M16 family.</text>
</comment>
<protein>
    <recommendedName>
        <fullName evidence="7">Insulinase family protein</fullName>
    </recommendedName>
</protein>
<dbReference type="EMBL" id="PFMI01000025">
    <property type="protein sequence ID" value="PIZ01027.1"/>
    <property type="molecule type" value="Genomic_DNA"/>
</dbReference>
<evidence type="ECO:0000313" key="5">
    <source>
        <dbReference type="EMBL" id="PIZ01027.1"/>
    </source>
</evidence>
<dbReference type="Pfam" id="PF00675">
    <property type="entry name" value="Peptidase_M16"/>
    <property type="match status" value="1"/>
</dbReference>
<proteinExistence type="inferred from homology"/>
<dbReference type="GO" id="GO:0004222">
    <property type="term" value="F:metalloendopeptidase activity"/>
    <property type="evidence" value="ECO:0007669"/>
    <property type="project" value="InterPro"/>
</dbReference>
<dbReference type="InterPro" id="IPR050361">
    <property type="entry name" value="MPP/UQCRC_Complex"/>
</dbReference>
<evidence type="ECO:0000313" key="6">
    <source>
        <dbReference type="Proteomes" id="UP000229371"/>
    </source>
</evidence>
<evidence type="ECO:0000256" key="1">
    <source>
        <dbReference type="ARBA" id="ARBA00007261"/>
    </source>
</evidence>
<evidence type="ECO:0008006" key="7">
    <source>
        <dbReference type="Google" id="ProtNLM"/>
    </source>
</evidence>
<accession>A0A2M7RP92</accession>
<dbReference type="PANTHER" id="PTHR11851">
    <property type="entry name" value="METALLOPROTEASE"/>
    <property type="match status" value="1"/>
</dbReference>
<evidence type="ECO:0000256" key="2">
    <source>
        <dbReference type="RuleBase" id="RU004447"/>
    </source>
</evidence>
<name>A0A2M7RP92_9BACT</name>